<evidence type="ECO:0000256" key="5">
    <source>
        <dbReference type="ARBA" id="ARBA00022857"/>
    </source>
</evidence>
<comment type="catalytic activity">
    <reaction evidence="6 7">
        <text>L-arginyl-[protein] + NAD(+) = N(omega)-(ADP-D-ribosyl)-L-arginyl-[protein] + nicotinamide + H(+)</text>
        <dbReference type="Rhea" id="RHEA:19149"/>
        <dbReference type="Rhea" id="RHEA-COMP:10532"/>
        <dbReference type="Rhea" id="RHEA-COMP:15087"/>
        <dbReference type="ChEBI" id="CHEBI:15378"/>
        <dbReference type="ChEBI" id="CHEBI:17154"/>
        <dbReference type="ChEBI" id="CHEBI:29965"/>
        <dbReference type="ChEBI" id="CHEBI:57540"/>
        <dbReference type="ChEBI" id="CHEBI:142554"/>
        <dbReference type="EC" id="2.4.2.31"/>
    </reaction>
</comment>
<evidence type="ECO:0000313" key="9">
    <source>
        <dbReference type="Proteomes" id="UP001476798"/>
    </source>
</evidence>
<dbReference type="Proteomes" id="UP001476798">
    <property type="component" value="Unassembled WGS sequence"/>
</dbReference>
<keyword evidence="7" id="KW-0520">NAD</keyword>
<keyword evidence="4" id="KW-0548">Nucleotidyltransferase</keyword>
<reference evidence="8 9" key="1">
    <citation type="submission" date="2021-06" db="EMBL/GenBank/DDBJ databases">
        <authorList>
            <person name="Palmer J.M."/>
        </authorList>
    </citation>
    <scope>NUCLEOTIDE SEQUENCE [LARGE SCALE GENOMIC DNA]</scope>
    <source>
        <strain evidence="8 9">GA_2019</strain>
        <tissue evidence="8">Muscle</tissue>
    </source>
</reference>
<gene>
    <name evidence="8" type="ORF">GOODEAATRI_032571</name>
</gene>
<accession>A0ABV0Q3T1</accession>
<keyword evidence="2 7" id="KW-0328">Glycosyltransferase</keyword>
<evidence type="ECO:0000313" key="8">
    <source>
        <dbReference type="EMBL" id="MEQ2190132.1"/>
    </source>
</evidence>
<dbReference type="PANTHER" id="PTHR10339">
    <property type="entry name" value="ADP-RIBOSYLTRANSFERASE"/>
    <property type="match status" value="1"/>
</dbReference>
<proteinExistence type="inferred from homology"/>
<dbReference type="EC" id="2.4.2.31" evidence="7"/>
<evidence type="ECO:0000256" key="1">
    <source>
        <dbReference type="ARBA" id="ARBA00009558"/>
    </source>
</evidence>
<evidence type="ECO:0000256" key="3">
    <source>
        <dbReference type="ARBA" id="ARBA00022679"/>
    </source>
</evidence>
<keyword evidence="7" id="KW-0732">Signal</keyword>
<dbReference type="PRINTS" id="PR00970">
    <property type="entry name" value="RIBTRNSFRASE"/>
</dbReference>
<keyword evidence="9" id="KW-1185">Reference proteome</keyword>
<evidence type="ECO:0000256" key="4">
    <source>
        <dbReference type="ARBA" id="ARBA00022695"/>
    </source>
</evidence>
<evidence type="ECO:0000256" key="7">
    <source>
        <dbReference type="RuleBase" id="RU361228"/>
    </source>
</evidence>
<protein>
    <recommendedName>
        <fullName evidence="7">NAD(P)(+)--arginine ADP-ribosyltransferase</fullName>
        <ecNumber evidence="7">2.4.2.31</ecNumber>
    </recommendedName>
    <alternativeName>
        <fullName evidence="7">Mono(ADP-ribosyl)transferase</fullName>
    </alternativeName>
</protein>
<dbReference type="InterPro" id="IPR000768">
    <property type="entry name" value="ART"/>
</dbReference>
<name>A0ABV0Q3T1_9TELE</name>
<comment type="caution">
    <text evidence="8">The sequence shown here is derived from an EMBL/GenBank/DDBJ whole genome shotgun (WGS) entry which is preliminary data.</text>
</comment>
<dbReference type="PROSITE" id="PS51996">
    <property type="entry name" value="TR_MART"/>
    <property type="match status" value="1"/>
</dbReference>
<dbReference type="SUPFAM" id="SSF56399">
    <property type="entry name" value="ADP-ribosylation"/>
    <property type="match status" value="1"/>
</dbReference>
<feature type="chain" id="PRO_5044979402" description="NAD(P)(+)--arginine ADP-ribosyltransferase" evidence="7">
    <location>
        <begin position="21"/>
        <end position="271"/>
    </location>
</feature>
<keyword evidence="3 7" id="KW-0808">Transferase</keyword>
<dbReference type="Gene3D" id="3.90.176.10">
    <property type="entry name" value="Toxin ADP-ribosyltransferase, Chain A, domain 1"/>
    <property type="match status" value="1"/>
</dbReference>
<dbReference type="InterPro" id="IPR050999">
    <property type="entry name" value="ADP-ribosyltransferase_ARG"/>
</dbReference>
<dbReference type="Pfam" id="PF01129">
    <property type="entry name" value="ART"/>
    <property type="match status" value="1"/>
</dbReference>
<organism evidence="8 9">
    <name type="scientific">Goodea atripinnis</name>
    <dbReference type="NCBI Taxonomy" id="208336"/>
    <lineage>
        <taxon>Eukaryota</taxon>
        <taxon>Metazoa</taxon>
        <taxon>Chordata</taxon>
        <taxon>Craniata</taxon>
        <taxon>Vertebrata</taxon>
        <taxon>Euteleostomi</taxon>
        <taxon>Actinopterygii</taxon>
        <taxon>Neopterygii</taxon>
        <taxon>Teleostei</taxon>
        <taxon>Neoteleostei</taxon>
        <taxon>Acanthomorphata</taxon>
        <taxon>Ovalentaria</taxon>
        <taxon>Atherinomorphae</taxon>
        <taxon>Cyprinodontiformes</taxon>
        <taxon>Goodeidae</taxon>
        <taxon>Goodea</taxon>
    </lineage>
</organism>
<evidence type="ECO:0000256" key="6">
    <source>
        <dbReference type="ARBA" id="ARBA00047597"/>
    </source>
</evidence>
<feature type="signal peptide" evidence="7">
    <location>
        <begin position="1"/>
        <end position="20"/>
    </location>
</feature>
<sequence>MKSNMLFFSSLCLLLCCVFSTDLQKIGCTVITQDDQSFPLDMAENSVDDMYSNCITVMEEKVDITFFNNEIENLLFKNAWAQAEKCAKKKIKEIGDEALTIHHIQAICTYTAGGGAEFYKPFNEAVRTEREVYANSFQFHSLHFWLTRAIQILNDQAQCYTTFRRTKAEFTGDVNKVIRFGTFTSTSKSSELYTFGKTTCFQITTCHGAYLKKYPVLEDHEQEVLIPPYEMFKIISTDKTEGLEDCKTVYVLKSTGIKSNLDCSIAQRILL</sequence>
<evidence type="ECO:0000256" key="2">
    <source>
        <dbReference type="ARBA" id="ARBA00022676"/>
    </source>
</evidence>
<dbReference type="EMBL" id="JAHRIO010096113">
    <property type="protein sequence ID" value="MEQ2190132.1"/>
    <property type="molecule type" value="Genomic_DNA"/>
</dbReference>
<keyword evidence="5 7" id="KW-0521">NADP</keyword>
<comment type="similarity">
    <text evidence="1 7">Belongs to the Arg-specific ADP-ribosyltransferase family.</text>
</comment>
<dbReference type="PANTHER" id="PTHR10339:SF29">
    <property type="entry name" value="NAD(P)(+)--ARGININE ADP-RIBOSYLTRANSFERASE"/>
    <property type="match status" value="1"/>
</dbReference>